<feature type="transmembrane region" description="Helical" evidence="9">
    <location>
        <begin position="53"/>
        <end position="71"/>
    </location>
</feature>
<feature type="transmembrane region" description="Helical" evidence="9">
    <location>
        <begin position="320"/>
        <end position="341"/>
    </location>
</feature>
<feature type="transmembrane region" description="Helical" evidence="9">
    <location>
        <begin position="92"/>
        <end position="111"/>
    </location>
</feature>
<reference evidence="10 11" key="1">
    <citation type="submission" date="2014-04" db="EMBL/GenBank/DDBJ databases">
        <authorList>
            <person name="Hornung B.V."/>
        </authorList>
    </citation>
    <scope>NUCLEOTIDE SEQUENCE [LARGE SCALE GENOMIC DNA]</scope>
    <source>
        <strain evidence="10 11">CRIB</strain>
    </source>
</reference>
<name>A0A1V1I0W0_9FIRM</name>
<keyword evidence="8 9" id="KW-0739">Sodium transport</keyword>
<feature type="transmembrane region" description="Helical" evidence="9">
    <location>
        <begin position="12"/>
        <end position="33"/>
    </location>
</feature>
<comment type="subcellular location">
    <subcellularLocation>
        <location evidence="1">Cell inner membrane</location>
        <topology evidence="1">Multi-pass membrane protein</topology>
    </subcellularLocation>
    <subcellularLocation>
        <location evidence="9">Cell membrane</location>
        <topology evidence="9">Multi-pass membrane protein</topology>
    </subcellularLocation>
</comment>
<feature type="transmembrane region" description="Helical" evidence="9">
    <location>
        <begin position="285"/>
        <end position="308"/>
    </location>
</feature>
<dbReference type="GO" id="GO:0006885">
    <property type="term" value="P:regulation of pH"/>
    <property type="evidence" value="ECO:0007669"/>
    <property type="project" value="UniProtKB-UniRule"/>
</dbReference>
<feature type="transmembrane region" description="Helical" evidence="9">
    <location>
        <begin position="361"/>
        <end position="382"/>
    </location>
</feature>
<evidence type="ECO:0000256" key="5">
    <source>
        <dbReference type="ARBA" id="ARBA00022989"/>
    </source>
</evidence>
<dbReference type="GO" id="GO:0015385">
    <property type="term" value="F:sodium:proton antiporter activity"/>
    <property type="evidence" value="ECO:0007669"/>
    <property type="project" value="UniProtKB-UniRule"/>
</dbReference>
<proteinExistence type="inferred from homology"/>
<dbReference type="AlphaFoldDB" id="A0A1V1I0W0"/>
<dbReference type="Proteomes" id="UP000245622">
    <property type="component" value="Chromosome 1"/>
</dbReference>
<protein>
    <recommendedName>
        <fullName evidence="9">Na(+)/H(+) antiporter NhaA</fullName>
    </recommendedName>
    <alternativeName>
        <fullName evidence="9">Sodium/proton antiporter NhaA</fullName>
    </alternativeName>
</protein>
<evidence type="ECO:0000256" key="9">
    <source>
        <dbReference type="HAMAP-Rule" id="MF_01844"/>
    </source>
</evidence>
<dbReference type="GeneID" id="82205284"/>
<dbReference type="PANTHER" id="PTHR30341">
    <property type="entry name" value="SODIUM ION/PROTON ANTIPORTER NHAA-RELATED"/>
    <property type="match status" value="1"/>
</dbReference>
<dbReference type="NCBIfam" id="TIGR00773">
    <property type="entry name" value="NhaA"/>
    <property type="match status" value="1"/>
</dbReference>
<organism evidence="10 11">
    <name type="scientific">Romboutsia ilealis</name>
    <dbReference type="NCBI Taxonomy" id="1115758"/>
    <lineage>
        <taxon>Bacteria</taxon>
        <taxon>Bacillati</taxon>
        <taxon>Bacillota</taxon>
        <taxon>Clostridia</taxon>
        <taxon>Peptostreptococcales</taxon>
        <taxon>Peptostreptococcaceae</taxon>
        <taxon>Romboutsia</taxon>
    </lineage>
</organism>
<dbReference type="Pfam" id="PF06965">
    <property type="entry name" value="Na_H_antiport_1"/>
    <property type="match status" value="1"/>
</dbReference>
<keyword evidence="9" id="KW-0813">Transport</keyword>
<sequence>MRLLRTYRKSIKIEALTSIFLLIATISALFVYNTSLKDMYDYILNDIYIVNEFSIHMFINEFLMSIFFLVAGLEIKAEILHGNLSSFKKASFPVFASIGGVIVPALIFIFINRNSPFLSGFCIPISTDIAFAVGIFILFSNKFNPALKVFLLSLAVVDDLISIAFIAILYSLDINFTYLIISFAILITLIIANKLFKVESIIYYLISGLCLWYFVHLSGVHSTISGIILAIAIPSKSYTCRKSTLDRLQCLLVPINSLFIIPLFAFANTGIELTYNIDISSAKPLYIGIILGLSVGKPLGIMLFCYLGNLLKFTEKPKNISWLAIFFVSLIAGIGFTMSIFVSELAFVHNLTLINIAKMAILISASISIAASFITISIYIYVCKLKNKTTNLTSKYLIS</sequence>
<feature type="transmembrane region" description="Helical" evidence="9">
    <location>
        <begin position="151"/>
        <end position="170"/>
    </location>
</feature>
<evidence type="ECO:0000256" key="7">
    <source>
        <dbReference type="ARBA" id="ARBA00023136"/>
    </source>
</evidence>
<keyword evidence="4 9" id="KW-0812">Transmembrane</keyword>
<dbReference type="InterPro" id="IPR023171">
    <property type="entry name" value="Na/H_antiporter_dom_sf"/>
</dbReference>
<gene>
    <name evidence="9" type="primary">nhaA</name>
    <name evidence="10" type="ORF">CRIB_1246</name>
</gene>
<dbReference type="KEGG" id="ril:CRIB_1246"/>
<feature type="transmembrane region" description="Helical" evidence="9">
    <location>
        <begin position="176"/>
        <end position="196"/>
    </location>
</feature>
<feature type="transmembrane region" description="Helical" evidence="9">
    <location>
        <begin position="223"/>
        <end position="239"/>
    </location>
</feature>
<evidence type="ECO:0000256" key="6">
    <source>
        <dbReference type="ARBA" id="ARBA00023053"/>
    </source>
</evidence>
<comment type="catalytic activity">
    <reaction evidence="9">
        <text>Na(+)(in) + 2 H(+)(out) = Na(+)(out) + 2 H(+)(in)</text>
        <dbReference type="Rhea" id="RHEA:29251"/>
        <dbReference type="ChEBI" id="CHEBI:15378"/>
        <dbReference type="ChEBI" id="CHEBI:29101"/>
    </reaction>
</comment>
<accession>A0A1V1I0W0</accession>
<evidence type="ECO:0000256" key="2">
    <source>
        <dbReference type="ARBA" id="ARBA00022449"/>
    </source>
</evidence>
<feature type="transmembrane region" description="Helical" evidence="9">
    <location>
        <begin position="251"/>
        <end position="273"/>
    </location>
</feature>
<keyword evidence="7 9" id="KW-0472">Membrane</keyword>
<comment type="function">
    <text evidence="9">Na(+)/H(+) antiporter that extrudes sodium in exchange for external protons.</text>
</comment>
<dbReference type="GO" id="GO:0005886">
    <property type="term" value="C:plasma membrane"/>
    <property type="evidence" value="ECO:0007669"/>
    <property type="project" value="UniProtKB-SubCell"/>
</dbReference>
<dbReference type="RefSeq" id="WP_180703537.1">
    <property type="nucleotide sequence ID" value="NZ_CAPJZF010000028.1"/>
</dbReference>
<evidence type="ECO:0000256" key="3">
    <source>
        <dbReference type="ARBA" id="ARBA00022475"/>
    </source>
</evidence>
<evidence type="ECO:0000256" key="4">
    <source>
        <dbReference type="ARBA" id="ARBA00022692"/>
    </source>
</evidence>
<dbReference type="Gene3D" id="1.20.1530.10">
    <property type="entry name" value="Na+/H+ antiporter like domain"/>
    <property type="match status" value="1"/>
</dbReference>
<evidence type="ECO:0000313" key="11">
    <source>
        <dbReference type="Proteomes" id="UP000245622"/>
    </source>
</evidence>
<dbReference type="HAMAP" id="MF_01844">
    <property type="entry name" value="NhaA"/>
    <property type="match status" value="1"/>
</dbReference>
<evidence type="ECO:0000313" key="10">
    <source>
        <dbReference type="EMBL" id="CED93856.1"/>
    </source>
</evidence>
<feature type="transmembrane region" description="Helical" evidence="9">
    <location>
        <begin position="117"/>
        <end position="139"/>
    </location>
</feature>
<keyword evidence="9" id="KW-0406">Ion transport</keyword>
<keyword evidence="3 9" id="KW-1003">Cell membrane</keyword>
<evidence type="ECO:0000256" key="8">
    <source>
        <dbReference type="ARBA" id="ARBA00023201"/>
    </source>
</evidence>
<dbReference type="EMBL" id="LN555523">
    <property type="protein sequence ID" value="CED93856.1"/>
    <property type="molecule type" value="Genomic_DNA"/>
</dbReference>
<keyword evidence="6 9" id="KW-0915">Sodium</keyword>
<keyword evidence="2 9" id="KW-0050">Antiport</keyword>
<keyword evidence="11" id="KW-1185">Reference proteome</keyword>
<dbReference type="InterPro" id="IPR004670">
    <property type="entry name" value="NhaA"/>
</dbReference>
<dbReference type="PANTHER" id="PTHR30341:SF0">
    <property type="entry name" value="NA(+)_H(+) ANTIPORTER NHAA"/>
    <property type="match status" value="1"/>
</dbReference>
<comment type="similarity">
    <text evidence="9">Belongs to the NhaA Na(+)/H(+) (TC 2.A.33) antiporter family.</text>
</comment>
<keyword evidence="5 9" id="KW-1133">Transmembrane helix</keyword>
<evidence type="ECO:0000256" key="1">
    <source>
        <dbReference type="ARBA" id="ARBA00004429"/>
    </source>
</evidence>